<proteinExistence type="predicted"/>
<feature type="binding site" evidence="5">
    <location>
        <position position="60"/>
    </location>
    <ligand>
        <name>substrate</name>
    </ligand>
</feature>
<dbReference type="Gene3D" id="2.60.120.590">
    <property type="entry name" value="Alpha-ketoglutarate-dependent dioxygenase AlkB-like"/>
    <property type="match status" value="1"/>
</dbReference>
<feature type="binding site" evidence="6">
    <location>
        <position position="119"/>
    </location>
    <ligand>
        <name>Fe cation</name>
        <dbReference type="ChEBI" id="CHEBI:24875"/>
        <note>catalytic</note>
    </ligand>
</feature>
<keyword evidence="8" id="KW-0489">Methyltransferase</keyword>
<feature type="binding site" evidence="6">
    <location>
        <position position="117"/>
    </location>
    <ligand>
        <name>Fe cation</name>
        <dbReference type="ChEBI" id="CHEBI:24875"/>
        <note>catalytic</note>
    </ligand>
</feature>
<dbReference type="InterPro" id="IPR004574">
    <property type="entry name" value="Alkb"/>
</dbReference>
<organism evidence="8 9">
    <name type="scientific">Antarctobacter heliothermus</name>
    <dbReference type="NCBI Taxonomy" id="74033"/>
    <lineage>
        <taxon>Bacteria</taxon>
        <taxon>Pseudomonadati</taxon>
        <taxon>Pseudomonadota</taxon>
        <taxon>Alphaproteobacteria</taxon>
        <taxon>Rhodobacterales</taxon>
        <taxon>Roseobacteraceae</taxon>
        <taxon>Antarctobacter</taxon>
    </lineage>
</organism>
<evidence type="ECO:0000256" key="3">
    <source>
        <dbReference type="ARBA" id="ARBA00023002"/>
    </source>
</evidence>
<dbReference type="InterPro" id="IPR027450">
    <property type="entry name" value="AlkB-like"/>
</dbReference>
<evidence type="ECO:0000313" key="8">
    <source>
        <dbReference type="EMBL" id="SNS75516.1"/>
    </source>
</evidence>
<accession>A0A239H218</accession>
<dbReference type="PROSITE" id="PS51471">
    <property type="entry name" value="FE2OG_OXY"/>
    <property type="match status" value="1"/>
</dbReference>
<evidence type="ECO:0000256" key="5">
    <source>
        <dbReference type="PIRSR" id="PIRSR604574-1"/>
    </source>
</evidence>
<dbReference type="GO" id="GO:0035515">
    <property type="term" value="F:oxidative RNA demethylase activity"/>
    <property type="evidence" value="ECO:0007669"/>
    <property type="project" value="TreeGrafter"/>
</dbReference>
<feature type="binding site" evidence="5">
    <location>
        <begin position="106"/>
        <end position="108"/>
    </location>
    <ligand>
        <name>2-oxoglutarate</name>
        <dbReference type="ChEBI" id="CHEBI:16810"/>
    </ligand>
</feature>
<keyword evidence="4 6" id="KW-0408">Iron</keyword>
<feature type="binding site" evidence="5">
    <location>
        <position position="121"/>
    </location>
    <ligand>
        <name>substrate</name>
    </ligand>
</feature>
<dbReference type="Proteomes" id="UP000198440">
    <property type="component" value="Unassembled WGS sequence"/>
</dbReference>
<feature type="binding site" evidence="5">
    <location>
        <position position="147"/>
    </location>
    <ligand>
        <name>substrate</name>
    </ligand>
</feature>
<evidence type="ECO:0000256" key="6">
    <source>
        <dbReference type="PIRSR" id="PIRSR604574-2"/>
    </source>
</evidence>
<dbReference type="RefSeq" id="WP_089278725.1">
    <property type="nucleotide sequence ID" value="NZ_FZON01000030.1"/>
</dbReference>
<dbReference type="GO" id="GO:0035513">
    <property type="term" value="P:oxidative RNA demethylation"/>
    <property type="evidence" value="ECO:0007669"/>
    <property type="project" value="TreeGrafter"/>
</dbReference>
<dbReference type="PANTHER" id="PTHR16557:SF2">
    <property type="entry name" value="NUCLEIC ACID DIOXYGENASE ALKBH1"/>
    <property type="match status" value="1"/>
</dbReference>
<dbReference type="GO" id="GO:0005737">
    <property type="term" value="C:cytoplasm"/>
    <property type="evidence" value="ECO:0007669"/>
    <property type="project" value="TreeGrafter"/>
</dbReference>
<dbReference type="Pfam" id="PF13532">
    <property type="entry name" value="2OG-FeII_Oxy_2"/>
    <property type="match status" value="1"/>
</dbReference>
<dbReference type="GO" id="GO:0035516">
    <property type="term" value="F:broad specificity oxidative DNA demethylase activity"/>
    <property type="evidence" value="ECO:0007669"/>
    <property type="project" value="TreeGrafter"/>
</dbReference>
<dbReference type="GO" id="GO:0008198">
    <property type="term" value="F:ferrous iron binding"/>
    <property type="evidence" value="ECO:0007669"/>
    <property type="project" value="TreeGrafter"/>
</dbReference>
<dbReference type="EMBL" id="FZON01000030">
    <property type="protein sequence ID" value="SNS75516.1"/>
    <property type="molecule type" value="Genomic_DNA"/>
</dbReference>
<reference evidence="8 9" key="1">
    <citation type="submission" date="2017-06" db="EMBL/GenBank/DDBJ databases">
        <authorList>
            <person name="Kim H.J."/>
            <person name="Triplett B.A."/>
        </authorList>
    </citation>
    <scope>NUCLEOTIDE SEQUENCE [LARGE SCALE GENOMIC DNA]</scope>
    <source>
        <strain evidence="8 9">DSM 11445</strain>
    </source>
</reference>
<dbReference type="OrthoDB" id="9796932at2"/>
<keyword evidence="2" id="KW-0223">Dioxygenase</keyword>
<dbReference type="GO" id="GO:0008168">
    <property type="term" value="F:methyltransferase activity"/>
    <property type="evidence" value="ECO:0007669"/>
    <property type="project" value="UniProtKB-KW"/>
</dbReference>
<dbReference type="AlphaFoldDB" id="A0A239H218"/>
<dbReference type="InterPro" id="IPR037151">
    <property type="entry name" value="AlkB-like_sf"/>
</dbReference>
<evidence type="ECO:0000259" key="7">
    <source>
        <dbReference type="PROSITE" id="PS51471"/>
    </source>
</evidence>
<feature type="binding site" evidence="6">
    <location>
        <position position="173"/>
    </location>
    <ligand>
        <name>Fe cation</name>
        <dbReference type="ChEBI" id="CHEBI:24875"/>
        <note>catalytic</note>
    </ligand>
</feature>
<dbReference type="PANTHER" id="PTHR16557">
    <property type="entry name" value="ALKYLATED DNA REPAIR PROTEIN ALKB-RELATED"/>
    <property type="match status" value="1"/>
</dbReference>
<sequence>MTEPIRQKGFVIHPGFLDRAAQDALVVRLREVLDNAPLFTPRTRRGPMSVRMSAAGAYGWISDTRGYRYDARHPDGLVWPPIPDEVTAIWNAVSGCTRAPECCLINWYDSAARMGLHRDEDEADLSCPVVSVSLGDDALFRTGNVARGGRTESIWLKSGDVVVMGGAARLAHHGVDRIRFGSSTLLPNGGRINLTLRVVT</sequence>
<name>A0A239H218_9RHOB</name>
<evidence type="ECO:0000256" key="4">
    <source>
        <dbReference type="ARBA" id="ARBA00023004"/>
    </source>
</evidence>
<feature type="domain" description="Fe2OG dioxygenase" evidence="7">
    <location>
        <begin position="99"/>
        <end position="200"/>
    </location>
</feature>
<feature type="binding site" evidence="5">
    <location>
        <begin position="191"/>
        <end position="197"/>
    </location>
    <ligand>
        <name>2-oxoglutarate</name>
        <dbReference type="ChEBI" id="CHEBI:16810"/>
    </ligand>
</feature>
<dbReference type="SUPFAM" id="SSF51197">
    <property type="entry name" value="Clavaminate synthase-like"/>
    <property type="match status" value="1"/>
</dbReference>
<dbReference type="GO" id="GO:0032259">
    <property type="term" value="P:methylation"/>
    <property type="evidence" value="ECO:0007669"/>
    <property type="project" value="UniProtKB-KW"/>
</dbReference>
<keyword evidence="3" id="KW-0560">Oxidoreductase</keyword>
<keyword evidence="8" id="KW-0808">Transferase</keyword>
<keyword evidence="1 6" id="KW-0479">Metal-binding</keyword>
<feature type="binding site" evidence="5">
    <location>
        <begin position="67"/>
        <end position="69"/>
    </location>
    <ligand>
        <name>substrate</name>
    </ligand>
</feature>
<comment type="cofactor">
    <cofactor evidence="6">
        <name>Fe(2+)</name>
        <dbReference type="ChEBI" id="CHEBI:29033"/>
    </cofactor>
    <text evidence="6">Binds 1 Fe(2+) ion per subunit.</text>
</comment>
<protein>
    <submittedName>
        <fullName evidence="8">Alkylated DNA repair protein (DNA oxidative demethylase)</fullName>
    </submittedName>
</protein>
<evidence type="ECO:0000256" key="2">
    <source>
        <dbReference type="ARBA" id="ARBA00022964"/>
    </source>
</evidence>
<evidence type="ECO:0000313" key="9">
    <source>
        <dbReference type="Proteomes" id="UP000198440"/>
    </source>
</evidence>
<dbReference type="InterPro" id="IPR005123">
    <property type="entry name" value="Oxoglu/Fe-dep_dioxygenase_dom"/>
</dbReference>
<evidence type="ECO:0000256" key="1">
    <source>
        <dbReference type="ARBA" id="ARBA00022723"/>
    </source>
</evidence>
<gene>
    <name evidence="8" type="ORF">SAMN04488078_103037</name>
</gene>